<dbReference type="PANTHER" id="PTHR31672:SF13">
    <property type="entry name" value="F-BOX PROTEIN CPR30-LIKE"/>
    <property type="match status" value="1"/>
</dbReference>
<evidence type="ECO:0000313" key="2">
    <source>
        <dbReference type="EMBL" id="PIA28130.1"/>
    </source>
</evidence>
<dbReference type="InterPro" id="IPR050796">
    <property type="entry name" value="SCF_F-box_component"/>
</dbReference>
<dbReference type="EMBL" id="KZ305089">
    <property type="protein sequence ID" value="PIA28130.1"/>
    <property type="molecule type" value="Genomic_DNA"/>
</dbReference>
<dbReference type="InterPro" id="IPR036047">
    <property type="entry name" value="F-box-like_dom_sf"/>
</dbReference>
<reference evidence="2 3" key="1">
    <citation type="submission" date="2017-09" db="EMBL/GenBank/DDBJ databases">
        <title>WGS assembly of Aquilegia coerulea Goldsmith.</title>
        <authorList>
            <person name="Hodges S."/>
            <person name="Kramer E."/>
            <person name="Nordborg M."/>
            <person name="Tomkins J."/>
            <person name="Borevitz J."/>
            <person name="Derieg N."/>
            <person name="Yan J."/>
            <person name="Mihaltcheva S."/>
            <person name="Hayes R.D."/>
            <person name="Rokhsar D."/>
        </authorList>
    </citation>
    <scope>NUCLEOTIDE SEQUENCE [LARGE SCALE GENOMIC DNA]</scope>
    <source>
        <strain evidence="3">cv. Goldsmith</strain>
    </source>
</reference>
<organism evidence="2 3">
    <name type="scientific">Aquilegia coerulea</name>
    <name type="common">Rocky mountain columbine</name>
    <dbReference type="NCBI Taxonomy" id="218851"/>
    <lineage>
        <taxon>Eukaryota</taxon>
        <taxon>Viridiplantae</taxon>
        <taxon>Streptophyta</taxon>
        <taxon>Embryophyta</taxon>
        <taxon>Tracheophyta</taxon>
        <taxon>Spermatophyta</taxon>
        <taxon>Magnoliopsida</taxon>
        <taxon>Ranunculales</taxon>
        <taxon>Ranunculaceae</taxon>
        <taxon>Thalictroideae</taxon>
        <taxon>Aquilegia</taxon>
    </lineage>
</organism>
<dbReference type="Gene3D" id="1.20.1280.50">
    <property type="match status" value="1"/>
</dbReference>
<dbReference type="OrthoDB" id="1932945at2759"/>
<gene>
    <name evidence="2" type="ORF">AQUCO_07200041v1</name>
</gene>
<proteinExistence type="predicted"/>
<dbReference type="STRING" id="218851.A0A2G5CA41"/>
<dbReference type="InParanoid" id="A0A2G5CA41"/>
<accession>A0A2G5CA41</accession>
<dbReference type="Proteomes" id="UP000230069">
    <property type="component" value="Unassembled WGS sequence"/>
</dbReference>
<dbReference type="InterPro" id="IPR001810">
    <property type="entry name" value="F-box_dom"/>
</dbReference>
<dbReference type="Pfam" id="PF08268">
    <property type="entry name" value="FBA_3"/>
    <property type="match status" value="1"/>
</dbReference>
<dbReference type="PANTHER" id="PTHR31672">
    <property type="entry name" value="BNACNNG10540D PROTEIN"/>
    <property type="match status" value="1"/>
</dbReference>
<dbReference type="InterPro" id="IPR013187">
    <property type="entry name" value="F-box-assoc_dom_typ3"/>
</dbReference>
<dbReference type="AlphaFoldDB" id="A0A2G5CA41"/>
<dbReference type="CDD" id="cd22157">
    <property type="entry name" value="F-box_AtFBW1-like"/>
    <property type="match status" value="1"/>
</dbReference>
<dbReference type="PROSITE" id="PS50181">
    <property type="entry name" value="FBOX"/>
    <property type="match status" value="1"/>
</dbReference>
<dbReference type="FunCoup" id="A0A2G5CA41">
    <property type="interactions" value="22"/>
</dbReference>
<dbReference type="InterPro" id="IPR017451">
    <property type="entry name" value="F-box-assoc_interact_dom"/>
</dbReference>
<name>A0A2G5CA41_AQUCA</name>
<dbReference type="Pfam" id="PF00646">
    <property type="entry name" value="F-box"/>
    <property type="match status" value="1"/>
</dbReference>
<protein>
    <recommendedName>
        <fullName evidence="1">F-box domain-containing protein</fullName>
    </recommendedName>
</protein>
<dbReference type="NCBIfam" id="TIGR01640">
    <property type="entry name" value="F_box_assoc_1"/>
    <property type="match status" value="1"/>
</dbReference>
<evidence type="ECO:0000259" key="1">
    <source>
        <dbReference type="PROSITE" id="PS50181"/>
    </source>
</evidence>
<sequence>MMMVERFPEDVVMEILSWVPVKSLLRFRSVSKSWFRLLTNDSHFIKLHLNRLIQANSKTSIMFLRKTHFHFAEDYTECDKAIELDVPFNMVPIKYTVSGICDGLLCLSDNVFESRPEVFIWNPITKDYITIPCSPIPSHFLTTNRSIIFGFGFHQVTNEYKVIRIIFTCLRVHSWRDIERISHNIIFTPNFSFSNGAIHWVVAMPGSVTWNQIVSFDLKDEVFQEIPLPKGVSYYDDPAEDFYDIKIGEFDGNLCLFCTYIEEDVHIQIWVMKEYGVISSWSNQYKIGEAKTWSSYLEPLGVARSGEIIIREDKRQLAVYDPKTNSVKSLQEFGLEFDLVYAYIGSLVSPRLINGASLIT</sequence>
<evidence type="ECO:0000313" key="3">
    <source>
        <dbReference type="Proteomes" id="UP000230069"/>
    </source>
</evidence>
<keyword evidence="3" id="KW-1185">Reference proteome</keyword>
<dbReference type="SMART" id="SM00256">
    <property type="entry name" value="FBOX"/>
    <property type="match status" value="1"/>
</dbReference>
<feature type="domain" description="F-box" evidence="1">
    <location>
        <begin position="1"/>
        <end position="47"/>
    </location>
</feature>
<dbReference type="SUPFAM" id="SSF81383">
    <property type="entry name" value="F-box domain"/>
    <property type="match status" value="1"/>
</dbReference>